<evidence type="ECO:0000313" key="2">
    <source>
        <dbReference type="EMBL" id="OSX56039.1"/>
    </source>
</evidence>
<dbReference type="GeneID" id="36332614"/>
<dbReference type="RefSeq" id="XP_024332833.1">
    <property type="nucleotide sequence ID" value="XM_024487665.1"/>
</dbReference>
<dbReference type="InterPro" id="IPR001251">
    <property type="entry name" value="CRAL-TRIO_dom"/>
</dbReference>
<evidence type="ECO:0000313" key="3">
    <source>
        <dbReference type="Proteomes" id="UP000194127"/>
    </source>
</evidence>
<gene>
    <name evidence="2" type="ORF">POSPLADRAFT_1161342</name>
</gene>
<dbReference type="PANTHER" id="PTHR45824">
    <property type="entry name" value="GH16843P"/>
    <property type="match status" value="1"/>
</dbReference>
<protein>
    <recommendedName>
        <fullName evidence="1">CRAL-TRIO domain-containing protein</fullName>
    </recommendedName>
</protein>
<name>A0A1X6MI90_9APHY</name>
<accession>A0A1X6MI90</accession>
<evidence type="ECO:0000259" key="1">
    <source>
        <dbReference type="PROSITE" id="PS50191"/>
    </source>
</evidence>
<dbReference type="InterPro" id="IPR052578">
    <property type="entry name" value="PI_Transfer_CRAL-TRIO"/>
</dbReference>
<proteinExistence type="predicted"/>
<dbReference type="EMBL" id="KZ110647">
    <property type="protein sequence ID" value="OSX56039.1"/>
    <property type="molecule type" value="Genomic_DNA"/>
</dbReference>
<feature type="domain" description="CRAL-TRIO" evidence="1">
    <location>
        <begin position="15"/>
        <end position="168"/>
    </location>
</feature>
<dbReference type="Pfam" id="PF00650">
    <property type="entry name" value="CRAL_TRIO"/>
    <property type="match status" value="1"/>
</dbReference>
<dbReference type="OrthoDB" id="75724at2759"/>
<dbReference type="AlphaFoldDB" id="A0A1X6MI90"/>
<dbReference type="Proteomes" id="UP000194127">
    <property type="component" value="Unassembled WGS sequence"/>
</dbReference>
<dbReference type="InterPro" id="IPR036865">
    <property type="entry name" value="CRAL-TRIO_dom_sf"/>
</dbReference>
<keyword evidence="3" id="KW-1185">Reference proteome</keyword>
<sequence length="220" mass="25389">WRREFGLYGLITHEHVEPEATTGKEVLFGYDVDGRPALYLRPSRQNTGESIRQLHFLTWTLERCVDLMGPGVENIALMVDVSDRAKMPSISQSRATVNILQNHYPERLGRALITNVPFLVNAFFRIITPLLDPVTREKMRFNPACIKDGLFTPEMLMKEWGGAREFEYDHEQYWSALVKMCDERRMRMMDAWRSQGSTVGIKECAIDSWCARPGSRACEK</sequence>
<dbReference type="SMART" id="SM00516">
    <property type="entry name" value="SEC14"/>
    <property type="match status" value="1"/>
</dbReference>
<organism evidence="2 3">
    <name type="scientific">Postia placenta MAD-698-R-SB12</name>
    <dbReference type="NCBI Taxonomy" id="670580"/>
    <lineage>
        <taxon>Eukaryota</taxon>
        <taxon>Fungi</taxon>
        <taxon>Dikarya</taxon>
        <taxon>Basidiomycota</taxon>
        <taxon>Agaricomycotina</taxon>
        <taxon>Agaricomycetes</taxon>
        <taxon>Polyporales</taxon>
        <taxon>Adustoporiaceae</taxon>
        <taxon>Rhodonia</taxon>
    </lineage>
</organism>
<dbReference type="SUPFAM" id="SSF52087">
    <property type="entry name" value="CRAL/TRIO domain"/>
    <property type="match status" value="1"/>
</dbReference>
<dbReference type="PANTHER" id="PTHR45824:SF29">
    <property type="entry name" value="GH16843P"/>
    <property type="match status" value="1"/>
</dbReference>
<reference evidence="2 3" key="1">
    <citation type="submission" date="2017-04" db="EMBL/GenBank/DDBJ databases">
        <title>Genome Sequence of the Model Brown-Rot Fungus Postia placenta SB12.</title>
        <authorList>
            <consortium name="DOE Joint Genome Institute"/>
            <person name="Gaskell J."/>
            <person name="Kersten P."/>
            <person name="Larrondo L.F."/>
            <person name="Canessa P."/>
            <person name="Martinez D."/>
            <person name="Hibbett D."/>
            <person name="Schmoll M."/>
            <person name="Kubicek C.P."/>
            <person name="Martinez A.T."/>
            <person name="Yadav J."/>
            <person name="Master E."/>
            <person name="Magnuson J.K."/>
            <person name="James T."/>
            <person name="Yaver D."/>
            <person name="Berka R."/>
            <person name="Labutti K."/>
            <person name="Lipzen A."/>
            <person name="Aerts A."/>
            <person name="Barry K."/>
            <person name="Henrissat B."/>
            <person name="Blanchette R."/>
            <person name="Grigoriev I."/>
            <person name="Cullen D."/>
        </authorList>
    </citation>
    <scope>NUCLEOTIDE SEQUENCE [LARGE SCALE GENOMIC DNA]</scope>
    <source>
        <strain evidence="2 3">MAD-698-R-SB12</strain>
    </source>
</reference>
<dbReference type="STRING" id="670580.A0A1X6MI90"/>
<dbReference type="PROSITE" id="PS50191">
    <property type="entry name" value="CRAL_TRIO"/>
    <property type="match status" value="1"/>
</dbReference>
<feature type="non-terminal residue" evidence="2">
    <location>
        <position position="1"/>
    </location>
</feature>
<dbReference type="GO" id="GO:0008526">
    <property type="term" value="F:phosphatidylinositol transfer activity"/>
    <property type="evidence" value="ECO:0007669"/>
    <property type="project" value="TreeGrafter"/>
</dbReference>
<dbReference type="Gene3D" id="3.40.525.10">
    <property type="entry name" value="CRAL-TRIO lipid binding domain"/>
    <property type="match status" value="1"/>
</dbReference>
<dbReference type="CDD" id="cd00170">
    <property type="entry name" value="SEC14"/>
    <property type="match status" value="1"/>
</dbReference>